<dbReference type="Proteomes" id="UP001623348">
    <property type="component" value="Unassembled WGS sequence"/>
</dbReference>
<dbReference type="PROSITE" id="PS50994">
    <property type="entry name" value="INTEGRASE"/>
    <property type="match status" value="1"/>
</dbReference>
<dbReference type="GO" id="GO:0003964">
    <property type="term" value="F:RNA-directed DNA polymerase activity"/>
    <property type="evidence" value="ECO:0007669"/>
    <property type="project" value="UniProtKB-KW"/>
</dbReference>
<dbReference type="Gene3D" id="3.30.420.10">
    <property type="entry name" value="Ribonuclease H-like superfamily/Ribonuclease H"/>
    <property type="match status" value="2"/>
</dbReference>
<accession>A0ABC9YJR1</accession>
<evidence type="ECO:0000256" key="2">
    <source>
        <dbReference type="ARBA" id="ARBA00022695"/>
    </source>
</evidence>
<reference evidence="8 9" key="1">
    <citation type="submission" date="2024-06" db="EMBL/GenBank/DDBJ databases">
        <title>The draft genome of Grus japonensis, version 3.</title>
        <authorList>
            <person name="Nabeshima K."/>
            <person name="Suzuki S."/>
            <person name="Onuma M."/>
        </authorList>
    </citation>
    <scope>NUCLEOTIDE SEQUENCE [LARGE SCALE GENOMIC DNA]</scope>
    <source>
        <strain evidence="8 9">451A</strain>
    </source>
</reference>
<organism evidence="8 9">
    <name type="scientific">Grus japonensis</name>
    <name type="common">Japanese crane</name>
    <name type="synonym">Red-crowned crane</name>
    <dbReference type="NCBI Taxonomy" id="30415"/>
    <lineage>
        <taxon>Eukaryota</taxon>
        <taxon>Metazoa</taxon>
        <taxon>Chordata</taxon>
        <taxon>Craniata</taxon>
        <taxon>Vertebrata</taxon>
        <taxon>Euteleostomi</taxon>
        <taxon>Archelosauria</taxon>
        <taxon>Archosauria</taxon>
        <taxon>Dinosauria</taxon>
        <taxon>Saurischia</taxon>
        <taxon>Theropoda</taxon>
        <taxon>Coelurosauria</taxon>
        <taxon>Aves</taxon>
        <taxon>Neognathae</taxon>
        <taxon>Neoaves</taxon>
        <taxon>Gruiformes</taxon>
        <taxon>Gruidae</taxon>
        <taxon>Grus</taxon>
    </lineage>
</organism>
<dbReference type="EMBL" id="BAAFJT010000363">
    <property type="protein sequence ID" value="GAB0210314.1"/>
    <property type="molecule type" value="Genomic_DNA"/>
</dbReference>
<dbReference type="SUPFAM" id="SSF53098">
    <property type="entry name" value="Ribonuclease H-like"/>
    <property type="match status" value="1"/>
</dbReference>
<evidence type="ECO:0000313" key="9">
    <source>
        <dbReference type="Proteomes" id="UP001623348"/>
    </source>
</evidence>
<dbReference type="AlphaFoldDB" id="A0ABC9YJR1"/>
<keyword evidence="4" id="KW-0255">Endonuclease</keyword>
<dbReference type="GO" id="GO:0016787">
    <property type="term" value="F:hydrolase activity"/>
    <property type="evidence" value="ECO:0007669"/>
    <property type="project" value="UniProtKB-KW"/>
</dbReference>
<evidence type="ECO:0000313" key="8">
    <source>
        <dbReference type="EMBL" id="GAB0210314.1"/>
    </source>
</evidence>
<evidence type="ECO:0000256" key="4">
    <source>
        <dbReference type="ARBA" id="ARBA00022759"/>
    </source>
</evidence>
<feature type="domain" description="Integrase catalytic" evidence="7">
    <location>
        <begin position="434"/>
        <end position="557"/>
    </location>
</feature>
<keyword evidence="9" id="KW-1185">Reference proteome</keyword>
<evidence type="ECO:0000256" key="5">
    <source>
        <dbReference type="ARBA" id="ARBA00022801"/>
    </source>
</evidence>
<keyword evidence="6" id="KW-0695">RNA-directed DNA polymerase</keyword>
<keyword evidence="1" id="KW-0808">Transferase</keyword>
<comment type="caution">
    <text evidence="8">The sequence shown here is derived from an EMBL/GenBank/DDBJ whole genome shotgun (WGS) entry which is preliminary data.</text>
</comment>
<gene>
    <name evidence="8" type="ORF">GRJ2_003497200</name>
</gene>
<evidence type="ECO:0000256" key="3">
    <source>
        <dbReference type="ARBA" id="ARBA00022722"/>
    </source>
</evidence>
<dbReference type="PANTHER" id="PTHR41694:SF3">
    <property type="entry name" value="RNA-DIRECTED DNA POLYMERASE-RELATED"/>
    <property type="match status" value="1"/>
</dbReference>
<proteinExistence type="predicted"/>
<evidence type="ECO:0000259" key="7">
    <source>
        <dbReference type="PROSITE" id="PS50994"/>
    </source>
</evidence>
<dbReference type="GO" id="GO:0004519">
    <property type="term" value="F:endonuclease activity"/>
    <property type="evidence" value="ECO:0007669"/>
    <property type="project" value="UniProtKB-KW"/>
</dbReference>
<keyword evidence="3" id="KW-0540">Nuclease</keyword>
<protein>
    <submittedName>
        <fullName evidence="8">Pol-like protein ENS-3</fullName>
    </submittedName>
</protein>
<dbReference type="InterPro" id="IPR036397">
    <property type="entry name" value="RNaseH_sf"/>
</dbReference>
<evidence type="ECO:0000256" key="6">
    <source>
        <dbReference type="ARBA" id="ARBA00022918"/>
    </source>
</evidence>
<dbReference type="PANTHER" id="PTHR41694">
    <property type="entry name" value="ENDOGENOUS RETROVIRUS GROUP K MEMBER POL PROTEIN"/>
    <property type="match status" value="1"/>
</dbReference>
<sequence length="664" mass="75131">MPSSVSAKQIRKLIHCADPETWDGDIWYDNDNDELVENFDLTPEPVPIRPLIKTETTNEGDDDVRTTIRTIPWSPAELAKLQEKYSRNPEESETEYVWRVSLTGGDRILLNEEEAGGYWGPGVFLTTTPGNHNYSLTMRAAYWAGGIDPQERGDPLVIKTSGFSDLAVSVQKAACIQAMYERDVLRTSPMLAPIDPARLTPLIRGLLDSLKTYVANVQDRIRATGEANAVPYHAARAGRSNYRDQLIPTWSEFVQERVNYGHRMGWIGPTTGKPPEPPPRRVRQVHTTKPKSEFKLKFDKERATEWAGHWAVNDWQVNRVPVWQTDSWKQLLEIGEQRLLHIGWVKGHDRSASIAAQFNQQVDSLTRLQKIDVVSNEHEWERLLEWLHIKRGHTGRADLYREGIARGWPISVKLCEQVVTACSQCRLRLNKDHPSKAPPLHIRDKKTLWHTWQIDYIGPLRPSGGKKYILVGVEVISGVTMATAVTAATGENTVHSLKEWFSTLPLPEEIQSDNGSHFSATVVQDWAKEEGIRWVFHTPYYPQANGIVERTNGLVKRFAKTHESGWHLRLSSAIYQLNNRWSGDGCPKMKAFCASATTLVPKADVKPGEYPTGFYAGQPVLVKMPHIGPVAMVLTTPKNLYAWEAKDSSGKLHRISTRWIVPTF</sequence>
<dbReference type="InterPro" id="IPR012337">
    <property type="entry name" value="RNaseH-like_sf"/>
</dbReference>
<keyword evidence="2" id="KW-0548">Nucleotidyltransferase</keyword>
<keyword evidence="5" id="KW-0378">Hydrolase</keyword>
<dbReference type="Pfam" id="PF00665">
    <property type="entry name" value="rve"/>
    <property type="match status" value="1"/>
</dbReference>
<dbReference type="InterPro" id="IPR001584">
    <property type="entry name" value="Integrase_cat-core"/>
</dbReference>
<name>A0ABC9YJR1_GRUJA</name>
<evidence type="ECO:0000256" key="1">
    <source>
        <dbReference type="ARBA" id="ARBA00022679"/>
    </source>
</evidence>